<dbReference type="Gene3D" id="3.40.91.30">
    <property type="match status" value="1"/>
</dbReference>
<accession>A0ABT1RNJ0</accession>
<keyword evidence="2" id="KW-1185">Reference proteome</keyword>
<dbReference type="EMBL" id="JANFXK010000008">
    <property type="protein sequence ID" value="MCQ4636749.1"/>
    <property type="molecule type" value="Genomic_DNA"/>
</dbReference>
<organism evidence="1 2">
    <name type="scientific">Anaerovorax odorimutans</name>
    <dbReference type="NCBI Taxonomy" id="109327"/>
    <lineage>
        <taxon>Bacteria</taxon>
        <taxon>Bacillati</taxon>
        <taxon>Bacillota</taxon>
        <taxon>Clostridia</taxon>
        <taxon>Peptostreptococcales</taxon>
        <taxon>Anaerovoracaceae</taxon>
        <taxon>Anaerovorax</taxon>
    </lineage>
</organism>
<evidence type="ECO:0000313" key="1">
    <source>
        <dbReference type="EMBL" id="MCQ4636749.1"/>
    </source>
</evidence>
<name>A0ABT1RNJ0_9FIRM</name>
<dbReference type="Proteomes" id="UP001524502">
    <property type="component" value="Unassembled WGS sequence"/>
</dbReference>
<protein>
    <submittedName>
        <fullName evidence="1">Uncharacterized protein</fullName>
    </submittedName>
</protein>
<sequence length="220" mass="25767">MRIQGRKGQILIPDCVSGSERLIHELKERQYIVKALPALRKNLRACSRALEQLELYDTAKLEKALPLYYGGLDYWEFLLDGDINPADWAARSYARNTVHPESLIYESEGGLLTRSKAESEIATVLEREQIVFRYEPRLLLGKHCYYPDFCAVHPVHRKQIFWEHFGKMDDPEYAADAMEKLRVYAQWGYKLGDNLIMTWETKAFPLTFKHIKERVDTYFS</sequence>
<dbReference type="RefSeq" id="WP_256131945.1">
    <property type="nucleotide sequence ID" value="NZ_JANFXK010000008.1"/>
</dbReference>
<proteinExistence type="predicted"/>
<evidence type="ECO:0000313" key="2">
    <source>
        <dbReference type="Proteomes" id="UP001524502"/>
    </source>
</evidence>
<comment type="caution">
    <text evidence="1">The sequence shown here is derived from an EMBL/GenBank/DDBJ whole genome shotgun (WGS) entry which is preliminary data.</text>
</comment>
<reference evidence="1 2" key="1">
    <citation type="submission" date="2022-06" db="EMBL/GenBank/DDBJ databases">
        <title>Isolation of gut microbiota from human fecal samples.</title>
        <authorList>
            <person name="Pamer E.G."/>
            <person name="Barat B."/>
            <person name="Waligurski E."/>
            <person name="Medina S."/>
            <person name="Paddock L."/>
            <person name="Mostad J."/>
        </authorList>
    </citation>
    <scope>NUCLEOTIDE SEQUENCE [LARGE SCALE GENOMIC DNA]</scope>
    <source>
        <strain evidence="1 2">SL.3.17</strain>
    </source>
</reference>
<gene>
    <name evidence="1" type="ORF">NE619_08400</name>
</gene>